<dbReference type="GO" id="GO:0042802">
    <property type="term" value="F:identical protein binding"/>
    <property type="evidence" value="ECO:0007669"/>
    <property type="project" value="TreeGrafter"/>
</dbReference>
<evidence type="ECO:0000256" key="5">
    <source>
        <dbReference type="HAMAP-Rule" id="MF_01107"/>
    </source>
</evidence>
<dbReference type="HOGENOM" id="CLU_016922_10_1_12"/>
<dbReference type="InterPro" id="IPR005814">
    <property type="entry name" value="Aminotrans_3"/>
</dbReference>
<dbReference type="PANTHER" id="PTHR11986">
    <property type="entry name" value="AMINOTRANSFERASE CLASS III"/>
    <property type="match status" value="1"/>
</dbReference>
<keyword evidence="7" id="KW-1185">Reference proteome</keyword>
<dbReference type="Proteomes" id="UP000002318">
    <property type="component" value="Chromosome"/>
</dbReference>
<dbReference type="CDD" id="cd00610">
    <property type="entry name" value="OAT_like"/>
    <property type="match status" value="1"/>
</dbReference>
<dbReference type="RefSeq" id="WP_013254814.1">
    <property type="nucleotide sequence ID" value="NC_014364.1"/>
</dbReference>
<evidence type="ECO:0000313" key="7">
    <source>
        <dbReference type="Proteomes" id="UP000002318"/>
    </source>
</evidence>
<comment type="catalytic activity">
    <reaction evidence="5">
        <text>N(2)-acetyl-L-ornithine + 2-oxoglutarate = N-acetyl-L-glutamate 5-semialdehyde + L-glutamate</text>
        <dbReference type="Rhea" id="RHEA:18049"/>
        <dbReference type="ChEBI" id="CHEBI:16810"/>
        <dbReference type="ChEBI" id="CHEBI:29123"/>
        <dbReference type="ChEBI" id="CHEBI:29985"/>
        <dbReference type="ChEBI" id="CHEBI:57805"/>
        <dbReference type="EC" id="2.6.1.11"/>
    </reaction>
</comment>
<dbReference type="GO" id="GO:0006526">
    <property type="term" value="P:L-arginine biosynthetic process"/>
    <property type="evidence" value="ECO:0007669"/>
    <property type="project" value="UniProtKB-UniRule"/>
</dbReference>
<dbReference type="OrthoDB" id="9807885at2"/>
<dbReference type="InterPro" id="IPR015422">
    <property type="entry name" value="PyrdxlP-dep_Trfase_small"/>
</dbReference>
<comment type="cofactor">
    <cofactor evidence="5">
        <name>pyridoxal 5'-phosphate</name>
        <dbReference type="ChEBI" id="CHEBI:597326"/>
    </cofactor>
    <text evidence="5">Binds 1 pyridoxal phosphate per subunit.</text>
</comment>
<evidence type="ECO:0000256" key="1">
    <source>
        <dbReference type="ARBA" id="ARBA00022576"/>
    </source>
</evidence>
<dbReference type="STRING" id="573413.Spirs_2235"/>
<comment type="miscellaneous">
    <text evidence="5">May also have succinyldiaminopimelate aminotransferase activity, thus carrying out the corresponding step in lysine biosynthesis.</text>
</comment>
<comment type="subcellular location">
    <subcellularLocation>
        <location evidence="5">Cytoplasm</location>
    </subcellularLocation>
</comment>
<feature type="binding site" evidence="5">
    <location>
        <begin position="222"/>
        <end position="225"/>
    </location>
    <ligand>
        <name>pyridoxal 5'-phosphate</name>
        <dbReference type="ChEBI" id="CHEBI:597326"/>
    </ligand>
</feature>
<dbReference type="EMBL" id="CP002116">
    <property type="protein sequence ID" value="ADK81351.1"/>
    <property type="molecule type" value="Genomic_DNA"/>
</dbReference>
<dbReference type="EC" id="2.6.1.11" evidence="5"/>
<feature type="binding site" evidence="5">
    <location>
        <begin position="105"/>
        <end position="106"/>
    </location>
    <ligand>
        <name>pyridoxal 5'-phosphate</name>
        <dbReference type="ChEBI" id="CHEBI:597326"/>
    </ligand>
</feature>
<dbReference type="PIRSF" id="PIRSF000521">
    <property type="entry name" value="Transaminase_4ab_Lys_Orn"/>
    <property type="match status" value="1"/>
</dbReference>
<dbReference type="GO" id="GO:0003992">
    <property type="term" value="F:N2-acetyl-L-ornithine:2-oxoglutarate 5-aminotransferase activity"/>
    <property type="evidence" value="ECO:0007669"/>
    <property type="project" value="UniProtKB-UniRule"/>
</dbReference>
<comment type="caution">
    <text evidence="5">Lacks conserved residue(s) required for the propagation of feature annotation.</text>
</comment>
<dbReference type="GO" id="GO:0005737">
    <property type="term" value="C:cytoplasm"/>
    <property type="evidence" value="ECO:0007669"/>
    <property type="project" value="UniProtKB-SubCell"/>
</dbReference>
<dbReference type="InterPro" id="IPR004636">
    <property type="entry name" value="AcOrn/SuccOrn_fam"/>
</dbReference>
<keyword evidence="3 5" id="KW-0808">Transferase</keyword>
<feature type="modified residue" description="N6-(pyridoxal phosphate)lysine" evidence="5">
    <location>
        <position position="251"/>
    </location>
</feature>
<gene>
    <name evidence="5" type="primary">argD</name>
    <name evidence="6" type="ordered locus">Spirs_2235</name>
</gene>
<keyword evidence="5" id="KW-0963">Cytoplasm</keyword>
<dbReference type="NCBIfam" id="TIGR00707">
    <property type="entry name" value="argD"/>
    <property type="match status" value="1"/>
</dbReference>
<keyword evidence="1 5" id="KW-0032">Aminotransferase</keyword>
<reference evidence="6 7" key="1">
    <citation type="journal article" date="2010" name="Stand. Genomic Sci.">
        <title>Complete genome sequence of Spirochaeta smaragdinae type strain (SEBR 4228).</title>
        <authorList>
            <person name="Mavromatis K."/>
            <person name="Yasawong M."/>
            <person name="Chertkov O."/>
            <person name="Lapidus A."/>
            <person name="Lucas S."/>
            <person name="Nolan M."/>
            <person name="Del Rio T.G."/>
            <person name="Tice H."/>
            <person name="Cheng J.F."/>
            <person name="Pitluck S."/>
            <person name="Liolios K."/>
            <person name="Ivanova N."/>
            <person name="Tapia R."/>
            <person name="Han C."/>
            <person name="Bruce D."/>
            <person name="Goodwin L."/>
            <person name="Pati A."/>
            <person name="Chen A."/>
            <person name="Palaniappan K."/>
            <person name="Land M."/>
            <person name="Hauser L."/>
            <person name="Chang Y.J."/>
            <person name="Jeffries C.D."/>
            <person name="Detter J.C."/>
            <person name="Rohde M."/>
            <person name="Brambilla E."/>
            <person name="Spring S."/>
            <person name="Goker M."/>
            <person name="Sikorski J."/>
            <person name="Woyke T."/>
            <person name="Bristow J."/>
            <person name="Eisen J.A."/>
            <person name="Markowitz V."/>
            <person name="Hugenholtz P."/>
            <person name="Klenk H.P."/>
            <person name="Kyrpides N.C."/>
        </authorList>
    </citation>
    <scope>NUCLEOTIDE SEQUENCE [LARGE SCALE GENOMIC DNA]</scope>
    <source>
        <strain evidence="7">DSM 11293 / JCM 15392 / SEBR 4228</strain>
    </source>
</reference>
<keyword evidence="4 5" id="KW-0663">Pyridoxal phosphate</keyword>
<dbReference type="InterPro" id="IPR015424">
    <property type="entry name" value="PyrdxlP-dep_Trfase"/>
</dbReference>
<comment type="pathway">
    <text evidence="5">Amino-acid biosynthesis; L-arginine biosynthesis; N(2)-acetyl-L-ornithine from L-glutamate: step 4/4.</text>
</comment>
<comment type="subunit">
    <text evidence="5">Homodimer.</text>
</comment>
<evidence type="ECO:0000256" key="2">
    <source>
        <dbReference type="ARBA" id="ARBA00022605"/>
    </source>
</evidence>
<evidence type="ECO:0000313" key="6">
    <source>
        <dbReference type="EMBL" id="ADK81351.1"/>
    </source>
</evidence>
<dbReference type="InterPro" id="IPR050103">
    <property type="entry name" value="Class-III_PLP-dep_AT"/>
</dbReference>
<evidence type="ECO:0000256" key="4">
    <source>
        <dbReference type="ARBA" id="ARBA00022898"/>
    </source>
</evidence>
<dbReference type="UniPathway" id="UPA00068">
    <property type="reaction ID" value="UER00109"/>
</dbReference>
<keyword evidence="5" id="KW-0055">Arginine biosynthesis</keyword>
<name>E1R724_SEDSS</name>
<dbReference type="PROSITE" id="PS00600">
    <property type="entry name" value="AA_TRANSFER_CLASS_3"/>
    <property type="match status" value="1"/>
</dbReference>
<dbReference type="AlphaFoldDB" id="E1R724"/>
<feature type="binding site" evidence="5">
    <location>
        <position position="279"/>
    </location>
    <ligand>
        <name>pyridoxal 5'-phosphate</name>
        <dbReference type="ChEBI" id="CHEBI:597326"/>
    </ligand>
</feature>
<dbReference type="NCBIfam" id="NF002325">
    <property type="entry name" value="PRK01278.1"/>
    <property type="match status" value="1"/>
</dbReference>
<sequence>MVSKTYLQKNSENALETYASFPIVLDHGKGCTVTDVDGKEYLDFVAGVAVNILGHGNIRLAKAIGQQAERLMHCSNLYLNPVTVDYMDTLLAYSGFDKAFFCNSGTESIEAALKLARKWAGVTGKAGRDIIALNGSFHGRSFGALSVTGQKKYQAPFAPLLPGVRFAEANDPKALEEAVDDSVCAIIMEPIQGEGGIKLLSKAFVEKADELRKKYDLLLIFDEVQCGFGRSGKLFAWEHFGIRPDILCMAKAIAGGFPMGGILVDKRAAAFKPGDHAATFGGNPLACAAASVVLDELTNKGLLTHAEEVGAYLGEKLEELKGKHPHIVDARGLGLMRGIELSSGSADVISACIDKGLLLVRAGSEVIRFVPPLIVTKEEIDKAISILDEVLSQ</sequence>
<feature type="binding site" evidence="5">
    <location>
        <position position="140"/>
    </location>
    <ligand>
        <name>N(2)-acetyl-L-ornithine</name>
        <dbReference type="ChEBI" id="CHEBI:57805"/>
    </ligand>
</feature>
<proteinExistence type="inferred from homology"/>
<dbReference type="HAMAP" id="MF_01107">
    <property type="entry name" value="ArgD_aminotrans_3"/>
    <property type="match status" value="1"/>
</dbReference>
<dbReference type="Pfam" id="PF00202">
    <property type="entry name" value="Aminotran_3"/>
    <property type="match status" value="1"/>
</dbReference>
<protein>
    <recommendedName>
        <fullName evidence="5">Acetylornithine aminotransferase</fullName>
        <shortName evidence="5">ACOAT</shortName>
        <ecNumber evidence="5">2.6.1.11</ecNumber>
    </recommendedName>
</protein>
<dbReference type="InterPro" id="IPR049704">
    <property type="entry name" value="Aminotrans_3_PPA_site"/>
</dbReference>
<dbReference type="InterPro" id="IPR015421">
    <property type="entry name" value="PyrdxlP-dep_Trfase_major"/>
</dbReference>
<dbReference type="PANTHER" id="PTHR11986:SF79">
    <property type="entry name" value="ACETYLORNITHINE AMINOTRANSFERASE, MITOCHONDRIAL"/>
    <property type="match status" value="1"/>
</dbReference>
<dbReference type="Gene3D" id="3.40.640.10">
    <property type="entry name" value="Type I PLP-dependent aspartate aminotransferase-like (Major domain)"/>
    <property type="match status" value="1"/>
</dbReference>
<dbReference type="Gene3D" id="3.90.1150.10">
    <property type="entry name" value="Aspartate Aminotransferase, domain 1"/>
    <property type="match status" value="1"/>
</dbReference>
<keyword evidence="2 5" id="KW-0028">Amino-acid biosynthesis</keyword>
<evidence type="ECO:0000256" key="3">
    <source>
        <dbReference type="ARBA" id="ARBA00022679"/>
    </source>
</evidence>
<dbReference type="GO" id="GO:0030170">
    <property type="term" value="F:pyridoxal phosphate binding"/>
    <property type="evidence" value="ECO:0007669"/>
    <property type="project" value="InterPro"/>
</dbReference>
<dbReference type="eggNOG" id="COG4992">
    <property type="taxonomic scope" value="Bacteria"/>
</dbReference>
<organism evidence="6 7">
    <name type="scientific">Sediminispirochaeta smaragdinae (strain DSM 11293 / JCM 15392 / SEBR 4228)</name>
    <name type="common">Spirochaeta smaragdinae</name>
    <dbReference type="NCBI Taxonomy" id="573413"/>
    <lineage>
        <taxon>Bacteria</taxon>
        <taxon>Pseudomonadati</taxon>
        <taxon>Spirochaetota</taxon>
        <taxon>Spirochaetia</taxon>
        <taxon>Spirochaetales</taxon>
        <taxon>Spirochaetaceae</taxon>
        <taxon>Sediminispirochaeta</taxon>
    </lineage>
</organism>
<dbReference type="KEGG" id="ssm:Spirs_2235"/>
<feature type="binding site" evidence="5">
    <location>
        <position position="137"/>
    </location>
    <ligand>
        <name>pyridoxal 5'-phosphate</name>
        <dbReference type="ChEBI" id="CHEBI:597326"/>
    </ligand>
</feature>
<accession>E1R724</accession>
<comment type="similarity">
    <text evidence="5">Belongs to the class-III pyridoxal-phosphate-dependent aminotransferase family. ArgD subfamily.</text>
</comment>
<dbReference type="FunFam" id="3.40.640.10:FF:000004">
    <property type="entry name" value="Acetylornithine aminotransferase"/>
    <property type="match status" value="1"/>
</dbReference>
<dbReference type="SUPFAM" id="SSF53383">
    <property type="entry name" value="PLP-dependent transferases"/>
    <property type="match status" value="1"/>
</dbReference>